<dbReference type="GO" id="GO:0042720">
    <property type="term" value="C:mitochondrial inner membrane peptidase complex"/>
    <property type="evidence" value="ECO:0007669"/>
    <property type="project" value="InterPro"/>
</dbReference>
<evidence type="ECO:0000256" key="3">
    <source>
        <dbReference type="ARBA" id="ARBA00013650"/>
    </source>
</evidence>
<dbReference type="GO" id="GO:0006465">
    <property type="term" value="P:signal peptide processing"/>
    <property type="evidence" value="ECO:0007669"/>
    <property type="project" value="InterPro"/>
</dbReference>
<comment type="subcellular location">
    <subcellularLocation>
        <location evidence="1">Mitochondrion inner membrane</location>
        <topology evidence="1">Single-pass membrane protein</topology>
    </subcellularLocation>
</comment>
<evidence type="ECO:0000256" key="9">
    <source>
        <dbReference type="ARBA" id="ARBA00023128"/>
    </source>
</evidence>
<organism evidence="14 15">
    <name type="scientific">Suillus subaureus</name>
    <dbReference type="NCBI Taxonomy" id="48587"/>
    <lineage>
        <taxon>Eukaryota</taxon>
        <taxon>Fungi</taxon>
        <taxon>Dikarya</taxon>
        <taxon>Basidiomycota</taxon>
        <taxon>Agaricomycotina</taxon>
        <taxon>Agaricomycetes</taxon>
        <taxon>Agaricomycetidae</taxon>
        <taxon>Boletales</taxon>
        <taxon>Suillineae</taxon>
        <taxon>Suillaceae</taxon>
        <taxon>Suillus</taxon>
    </lineage>
</organism>
<dbReference type="GO" id="GO:0006627">
    <property type="term" value="P:protein processing involved in protein targeting to mitochondrion"/>
    <property type="evidence" value="ECO:0007669"/>
    <property type="project" value="InterPro"/>
</dbReference>
<feature type="active site" evidence="11">
    <location>
        <position position="36"/>
    </location>
</feature>
<accession>A0A9P7JFW2</accession>
<dbReference type="Pfam" id="PF10502">
    <property type="entry name" value="Peptidase_S26"/>
    <property type="match status" value="1"/>
</dbReference>
<dbReference type="Gene3D" id="2.10.109.10">
    <property type="entry name" value="Umud Fragment, subunit A"/>
    <property type="match status" value="1"/>
</dbReference>
<evidence type="ECO:0000256" key="6">
    <source>
        <dbReference type="ARBA" id="ARBA00022792"/>
    </source>
</evidence>
<dbReference type="InterPro" id="IPR037730">
    <property type="entry name" value="IMP2"/>
</dbReference>
<evidence type="ECO:0000256" key="7">
    <source>
        <dbReference type="ARBA" id="ARBA00022801"/>
    </source>
</evidence>
<evidence type="ECO:0000256" key="1">
    <source>
        <dbReference type="ARBA" id="ARBA00004434"/>
    </source>
</evidence>
<feature type="domain" description="Peptidase S26" evidence="13">
    <location>
        <begin position="21"/>
        <end position="96"/>
    </location>
</feature>
<feature type="transmembrane region" description="Helical" evidence="12">
    <location>
        <begin position="12"/>
        <end position="29"/>
    </location>
</feature>
<evidence type="ECO:0000256" key="2">
    <source>
        <dbReference type="ARBA" id="ARBA00007066"/>
    </source>
</evidence>
<evidence type="ECO:0000256" key="8">
    <source>
        <dbReference type="ARBA" id="ARBA00022989"/>
    </source>
</evidence>
<keyword evidence="7" id="KW-0378">Hydrolase</keyword>
<evidence type="ECO:0000256" key="4">
    <source>
        <dbReference type="ARBA" id="ARBA00022670"/>
    </source>
</evidence>
<comment type="caution">
    <text evidence="14">The sequence shown here is derived from an EMBL/GenBank/DDBJ whole genome shotgun (WGS) entry which is preliminary data.</text>
</comment>
<dbReference type="PRINTS" id="PR00727">
    <property type="entry name" value="LEADERPTASE"/>
</dbReference>
<feature type="active site" evidence="11">
    <location>
        <position position="85"/>
    </location>
</feature>
<evidence type="ECO:0000313" key="14">
    <source>
        <dbReference type="EMBL" id="KAG1820307.1"/>
    </source>
</evidence>
<name>A0A9P7JFW2_9AGAM</name>
<dbReference type="GO" id="GO:0004252">
    <property type="term" value="F:serine-type endopeptidase activity"/>
    <property type="evidence" value="ECO:0007669"/>
    <property type="project" value="InterPro"/>
</dbReference>
<evidence type="ECO:0000259" key="13">
    <source>
        <dbReference type="Pfam" id="PF10502"/>
    </source>
</evidence>
<comment type="similarity">
    <text evidence="2">Belongs to the peptidase S26 family. IMP2 subfamily.</text>
</comment>
<evidence type="ECO:0000256" key="12">
    <source>
        <dbReference type="SAM" id="Phobius"/>
    </source>
</evidence>
<proteinExistence type="inferred from homology"/>
<keyword evidence="9" id="KW-0496">Mitochondrion</keyword>
<dbReference type="InterPro" id="IPR000223">
    <property type="entry name" value="Pept_S26A_signal_pept_1"/>
</dbReference>
<sequence>MAWALISRPLRWIYWLPLGLGFTQYFYTLKTIRGRSMQPTLNPDTSSWDDIVVFDRYSMNSGEPIRKGDIVALRDPLDSRKMIVKRIVAVAGDAVKTLPPYPDAEVFVPEGHVWVEGDEPFRTLDSNKFGPVPLALLDSKLMYIVWPLDRIGPLRPPISPVSKRGASRDFRWYSDMAAFEREQRRQSRVTTRSTTTSHS</sequence>
<dbReference type="InterPro" id="IPR019533">
    <property type="entry name" value="Peptidase_S26"/>
</dbReference>
<evidence type="ECO:0000256" key="10">
    <source>
        <dbReference type="ARBA" id="ARBA00023136"/>
    </source>
</evidence>
<protein>
    <recommendedName>
        <fullName evidence="3">Mitochondrial inner membrane protease subunit 2</fullName>
    </recommendedName>
</protein>
<dbReference type="GeneID" id="64624599"/>
<keyword evidence="5 12" id="KW-0812">Transmembrane</keyword>
<keyword evidence="8 12" id="KW-1133">Transmembrane helix</keyword>
<evidence type="ECO:0000313" key="15">
    <source>
        <dbReference type="Proteomes" id="UP000807769"/>
    </source>
</evidence>
<dbReference type="Proteomes" id="UP000807769">
    <property type="component" value="Unassembled WGS sequence"/>
</dbReference>
<dbReference type="PANTHER" id="PTHR46041">
    <property type="entry name" value="MITOCHONDRIAL INNER MEMBRANE PROTEASE SUBUNIT 2"/>
    <property type="match status" value="1"/>
</dbReference>
<keyword evidence="10 12" id="KW-0472">Membrane</keyword>
<dbReference type="RefSeq" id="XP_041195578.1">
    <property type="nucleotide sequence ID" value="XM_041330582.1"/>
</dbReference>
<keyword evidence="15" id="KW-1185">Reference proteome</keyword>
<dbReference type="SUPFAM" id="SSF51306">
    <property type="entry name" value="LexA/Signal peptidase"/>
    <property type="match status" value="1"/>
</dbReference>
<evidence type="ECO:0000256" key="5">
    <source>
        <dbReference type="ARBA" id="ARBA00022692"/>
    </source>
</evidence>
<keyword evidence="6" id="KW-0999">Mitochondrion inner membrane</keyword>
<dbReference type="AlphaFoldDB" id="A0A9P7JFW2"/>
<keyword evidence="4" id="KW-0645">Protease</keyword>
<dbReference type="CDD" id="cd06530">
    <property type="entry name" value="S26_SPase_I"/>
    <property type="match status" value="1"/>
</dbReference>
<reference evidence="14" key="1">
    <citation type="journal article" date="2020" name="New Phytol.">
        <title>Comparative genomics reveals dynamic genome evolution in host specialist ectomycorrhizal fungi.</title>
        <authorList>
            <person name="Lofgren L.A."/>
            <person name="Nguyen N.H."/>
            <person name="Vilgalys R."/>
            <person name="Ruytinx J."/>
            <person name="Liao H.L."/>
            <person name="Branco S."/>
            <person name="Kuo A."/>
            <person name="LaButti K."/>
            <person name="Lipzen A."/>
            <person name="Andreopoulos W."/>
            <person name="Pangilinan J."/>
            <person name="Riley R."/>
            <person name="Hundley H."/>
            <person name="Na H."/>
            <person name="Barry K."/>
            <person name="Grigoriev I.V."/>
            <person name="Stajich J.E."/>
            <person name="Kennedy P.G."/>
        </authorList>
    </citation>
    <scope>NUCLEOTIDE SEQUENCE</scope>
    <source>
        <strain evidence="14">MN1</strain>
    </source>
</reference>
<dbReference type="EMBL" id="JABBWG010000008">
    <property type="protein sequence ID" value="KAG1820307.1"/>
    <property type="molecule type" value="Genomic_DNA"/>
</dbReference>
<dbReference type="OrthoDB" id="308440at2759"/>
<gene>
    <name evidence="14" type="ORF">BJ212DRAFT_1266556</name>
</gene>
<evidence type="ECO:0000256" key="11">
    <source>
        <dbReference type="PIRSR" id="PIRSR600223-1"/>
    </source>
</evidence>
<dbReference type="InterPro" id="IPR036286">
    <property type="entry name" value="LexA/Signal_pep-like_sf"/>
</dbReference>
<dbReference type="PANTHER" id="PTHR46041:SF2">
    <property type="entry name" value="MITOCHONDRIAL INNER MEMBRANE PROTEASE SUBUNIT 2"/>
    <property type="match status" value="1"/>
</dbReference>